<gene>
    <name evidence="1" type="ORF">EUGRSUZ_D01176</name>
</gene>
<dbReference type="Gramene" id="KCW76822">
    <property type="protein sequence ID" value="KCW76822"/>
    <property type="gene ID" value="EUGRSUZ_D01176"/>
</dbReference>
<organism evidence="1">
    <name type="scientific">Eucalyptus grandis</name>
    <name type="common">Flooded gum</name>
    <dbReference type="NCBI Taxonomy" id="71139"/>
    <lineage>
        <taxon>Eukaryota</taxon>
        <taxon>Viridiplantae</taxon>
        <taxon>Streptophyta</taxon>
        <taxon>Embryophyta</taxon>
        <taxon>Tracheophyta</taxon>
        <taxon>Spermatophyta</taxon>
        <taxon>Magnoliopsida</taxon>
        <taxon>eudicotyledons</taxon>
        <taxon>Gunneridae</taxon>
        <taxon>Pentapetalae</taxon>
        <taxon>rosids</taxon>
        <taxon>malvids</taxon>
        <taxon>Myrtales</taxon>
        <taxon>Myrtaceae</taxon>
        <taxon>Myrtoideae</taxon>
        <taxon>Eucalypteae</taxon>
        <taxon>Eucalyptus</taxon>
    </lineage>
</organism>
<dbReference type="EMBL" id="KK198756">
    <property type="protein sequence ID" value="KCW76821.1"/>
    <property type="molecule type" value="Genomic_DNA"/>
</dbReference>
<name>A0A059CF77_EUCGR</name>
<accession>A0A059CF77</accession>
<reference evidence="1" key="1">
    <citation type="submission" date="2013-07" db="EMBL/GenBank/DDBJ databases">
        <title>The genome of Eucalyptus grandis.</title>
        <authorList>
            <person name="Schmutz J."/>
            <person name="Hayes R."/>
            <person name="Myburg A."/>
            <person name="Tuskan G."/>
            <person name="Grattapaglia D."/>
            <person name="Rokhsar D.S."/>
        </authorList>
    </citation>
    <scope>NUCLEOTIDE SEQUENCE</scope>
    <source>
        <tissue evidence="1">Leaf extractions</tissue>
    </source>
</reference>
<dbReference type="Gramene" id="KCW76821">
    <property type="protein sequence ID" value="KCW76821"/>
    <property type="gene ID" value="EUGRSUZ_D01176"/>
</dbReference>
<dbReference type="EMBL" id="KK198756">
    <property type="protein sequence ID" value="KCW76822.1"/>
    <property type="molecule type" value="Genomic_DNA"/>
</dbReference>
<protein>
    <submittedName>
        <fullName evidence="1">Uncharacterized protein</fullName>
    </submittedName>
</protein>
<dbReference type="AlphaFoldDB" id="A0A059CF77"/>
<sequence length="70" mass="7817">MLLETPSERLSFATRPHARALGPASVRLKFPFQGRASTEDVFWFWPGPGKSLSSPGAPLKFFHMFKSPVL</sequence>
<evidence type="ECO:0000313" key="1">
    <source>
        <dbReference type="EMBL" id="KCW76821.1"/>
    </source>
</evidence>
<proteinExistence type="predicted"/>